<protein>
    <submittedName>
        <fullName evidence="1">Uncharacterized protein</fullName>
    </submittedName>
</protein>
<evidence type="ECO:0000313" key="2">
    <source>
        <dbReference type="Proteomes" id="UP001147782"/>
    </source>
</evidence>
<keyword evidence="2" id="KW-1185">Reference proteome</keyword>
<proteinExistence type="predicted"/>
<dbReference type="OrthoDB" id="10003767at2759"/>
<dbReference type="GeneID" id="81438108"/>
<sequence length="101" mass="11522">MSIPLPVSGSLYYRRDLDHSQHAIPVSDNIIYLLTDYIKLAPYLDVLLTYRISRPTLRYPDVLPNNILINTSNDVGDPLSETLSKPEVKLPENFDQLGHEE</sequence>
<dbReference type="Proteomes" id="UP001147782">
    <property type="component" value="Unassembled WGS sequence"/>
</dbReference>
<reference evidence="1" key="2">
    <citation type="journal article" date="2023" name="IMA Fungus">
        <title>Comparative genomic study of the Penicillium genus elucidates a diverse pangenome and 15 lateral gene transfer events.</title>
        <authorList>
            <person name="Petersen C."/>
            <person name="Sorensen T."/>
            <person name="Nielsen M.R."/>
            <person name="Sondergaard T.E."/>
            <person name="Sorensen J.L."/>
            <person name="Fitzpatrick D.A."/>
            <person name="Frisvad J.C."/>
            <person name="Nielsen K.L."/>
        </authorList>
    </citation>
    <scope>NUCLEOTIDE SEQUENCE</scope>
    <source>
        <strain evidence="1">IBT 29864</strain>
    </source>
</reference>
<gene>
    <name evidence="1" type="ORF">N7496_006000</name>
</gene>
<evidence type="ECO:0000313" key="1">
    <source>
        <dbReference type="EMBL" id="KAJ5369908.1"/>
    </source>
</evidence>
<name>A0A9W9V5Q7_9EURO</name>
<organism evidence="1 2">
    <name type="scientific">Penicillium cataractarum</name>
    <dbReference type="NCBI Taxonomy" id="2100454"/>
    <lineage>
        <taxon>Eukaryota</taxon>
        <taxon>Fungi</taxon>
        <taxon>Dikarya</taxon>
        <taxon>Ascomycota</taxon>
        <taxon>Pezizomycotina</taxon>
        <taxon>Eurotiomycetes</taxon>
        <taxon>Eurotiomycetidae</taxon>
        <taxon>Eurotiales</taxon>
        <taxon>Aspergillaceae</taxon>
        <taxon>Penicillium</taxon>
    </lineage>
</organism>
<dbReference type="AlphaFoldDB" id="A0A9W9V5Q7"/>
<reference evidence="1" key="1">
    <citation type="submission" date="2022-11" db="EMBL/GenBank/DDBJ databases">
        <authorList>
            <person name="Petersen C."/>
        </authorList>
    </citation>
    <scope>NUCLEOTIDE SEQUENCE</scope>
    <source>
        <strain evidence="1">IBT 29864</strain>
    </source>
</reference>
<comment type="caution">
    <text evidence="1">The sequence shown here is derived from an EMBL/GenBank/DDBJ whole genome shotgun (WGS) entry which is preliminary data.</text>
</comment>
<accession>A0A9W9V5Q7</accession>
<dbReference type="EMBL" id="JAPZBS010000005">
    <property type="protein sequence ID" value="KAJ5369908.1"/>
    <property type="molecule type" value="Genomic_DNA"/>
</dbReference>
<dbReference type="RefSeq" id="XP_056554342.1">
    <property type="nucleotide sequence ID" value="XM_056698929.1"/>
</dbReference>